<evidence type="ECO:0000256" key="1">
    <source>
        <dbReference type="SAM" id="SignalP"/>
    </source>
</evidence>
<name>A0A1G7Q847_9SPHI</name>
<keyword evidence="3" id="KW-1185">Reference proteome</keyword>
<dbReference type="OrthoDB" id="1243758at2"/>
<keyword evidence="1" id="KW-0732">Signal</keyword>
<dbReference type="STRING" id="405671.SAMN05421827_102212"/>
<dbReference type="PROSITE" id="PS51257">
    <property type="entry name" value="PROKAR_LIPOPROTEIN"/>
    <property type="match status" value="1"/>
</dbReference>
<proteinExistence type="predicted"/>
<gene>
    <name evidence="2" type="ORF">SAMN05421827_102212</name>
</gene>
<dbReference type="AlphaFoldDB" id="A0A1G7Q847"/>
<dbReference type="RefSeq" id="WP_090497118.1">
    <property type="nucleotide sequence ID" value="NZ_FNCH01000002.1"/>
</dbReference>
<dbReference type="Proteomes" id="UP000199643">
    <property type="component" value="Unassembled WGS sequence"/>
</dbReference>
<evidence type="ECO:0008006" key="4">
    <source>
        <dbReference type="Google" id="ProtNLM"/>
    </source>
</evidence>
<dbReference type="EMBL" id="FNCH01000002">
    <property type="protein sequence ID" value="SDF94645.1"/>
    <property type="molecule type" value="Genomic_DNA"/>
</dbReference>
<protein>
    <recommendedName>
        <fullName evidence="4">Plasmid transfer protein</fullName>
    </recommendedName>
</protein>
<evidence type="ECO:0000313" key="2">
    <source>
        <dbReference type="EMBL" id="SDF94645.1"/>
    </source>
</evidence>
<feature type="chain" id="PRO_5011752716" description="Plasmid transfer protein" evidence="1">
    <location>
        <begin position="20"/>
        <end position="220"/>
    </location>
</feature>
<organism evidence="2 3">
    <name type="scientific">Pedobacter terrae</name>
    <dbReference type="NCBI Taxonomy" id="405671"/>
    <lineage>
        <taxon>Bacteria</taxon>
        <taxon>Pseudomonadati</taxon>
        <taxon>Bacteroidota</taxon>
        <taxon>Sphingobacteriia</taxon>
        <taxon>Sphingobacteriales</taxon>
        <taxon>Sphingobacteriaceae</taxon>
        <taxon>Pedobacter</taxon>
    </lineage>
</organism>
<evidence type="ECO:0000313" key="3">
    <source>
        <dbReference type="Proteomes" id="UP000199643"/>
    </source>
</evidence>
<accession>A0A1G7Q847</accession>
<sequence length="220" mass="24054">MKIILLIAGLFLIGCPVFAQIYVDPATAGAMAAHSGVINGQLNRTNDNLTLIQRGQLAVTGQLVIVNDLQQQIYRGLSEVSAAVRSLLAIQDISEISVDIVTDVNKAVVLAQSNPALLLFAENGAREFKRRGTALAVEVSSFVLQGGLNNLMDSGERAKLLNRIRTELMILRGVAYGMQRTMFWAKQRGILNSLNPYAGYINIDKQIADNIIRNAKYLKQ</sequence>
<reference evidence="3" key="1">
    <citation type="submission" date="2016-10" db="EMBL/GenBank/DDBJ databases">
        <authorList>
            <person name="Varghese N."/>
            <person name="Submissions S."/>
        </authorList>
    </citation>
    <scope>NUCLEOTIDE SEQUENCE [LARGE SCALE GENOMIC DNA]</scope>
    <source>
        <strain evidence="3">DSM 17933</strain>
    </source>
</reference>
<feature type="signal peptide" evidence="1">
    <location>
        <begin position="1"/>
        <end position="19"/>
    </location>
</feature>